<evidence type="ECO:0000256" key="3">
    <source>
        <dbReference type="ARBA" id="ARBA00022741"/>
    </source>
</evidence>
<keyword evidence="5 7" id="KW-0067">ATP-binding</keyword>
<organism evidence="9 10">
    <name type="scientific">Paraglomus brasilianum</name>
    <dbReference type="NCBI Taxonomy" id="144538"/>
    <lineage>
        <taxon>Eukaryota</taxon>
        <taxon>Fungi</taxon>
        <taxon>Fungi incertae sedis</taxon>
        <taxon>Mucoromycota</taxon>
        <taxon>Glomeromycotina</taxon>
        <taxon>Glomeromycetes</taxon>
        <taxon>Paraglomerales</taxon>
        <taxon>Paraglomeraceae</taxon>
        <taxon>Paraglomus</taxon>
    </lineage>
</organism>
<gene>
    <name evidence="9" type="ORF">PBRASI_LOCUS4603</name>
</gene>
<dbReference type="Pfam" id="PF00501">
    <property type="entry name" value="AMP-binding"/>
    <property type="match status" value="1"/>
</dbReference>
<dbReference type="CDD" id="cd05927">
    <property type="entry name" value="LC-FACS_euk"/>
    <property type="match status" value="1"/>
</dbReference>
<dbReference type="InterPro" id="IPR042099">
    <property type="entry name" value="ANL_N_sf"/>
</dbReference>
<keyword evidence="10" id="KW-1185">Reference proteome</keyword>
<dbReference type="PANTHER" id="PTHR43272">
    <property type="entry name" value="LONG-CHAIN-FATTY-ACID--COA LIGASE"/>
    <property type="match status" value="1"/>
</dbReference>
<dbReference type="GO" id="GO:0004467">
    <property type="term" value="F:long-chain fatty acid-CoA ligase activity"/>
    <property type="evidence" value="ECO:0007669"/>
    <property type="project" value="UniProtKB-EC"/>
</dbReference>
<protein>
    <recommendedName>
        <fullName evidence="6 7">Long-chain-fatty-acid--CoA ligase</fullName>
        <ecNumber evidence="6 7">6.2.1.3</ecNumber>
    </recommendedName>
</protein>
<dbReference type="PANTHER" id="PTHR43272:SF33">
    <property type="entry name" value="AMP-BINDING DOMAIN-CONTAINING PROTEIN-RELATED"/>
    <property type="match status" value="1"/>
</dbReference>
<sequence length="688" mass="76523">MSAPVPIKYSIELPNTRKQGQTGIYRNVDSPDTLVTTFRPGVTTLYEIFQYAVSISKDKPCIGHRPFNKVTGNYGEYVWQTYDEVANRANNLAAGLVYLSENEVKNSKVGQWTVGVYSSNRPEWFVTDQACTMQNLVTVPLYDTLGPETVGYIINHADIAIVVAAENRIQNILRISHKSPGLKVIISMDPLSEPSSVTNSDVSAGKVLKEWAAEKGILLIDFTEVEELGKKHPRKHLKPAPNDLACICYTSGTTGVPKGALLSHKNITAACAGVLRTWPARQDDVLISYLPFAHVFGRMAEISVITAGASIGYFRGDILTLVDDIACLRPTLFPSVPRLLTRIYGKLQQATMDASGLKGALARKAIEVKIRQFEEGEGYTHAFWDTLVFRKVRQLLGGRVRCIITGSAPIASEVLQFLRIAFVCDIAEGYGQTEGVASATLTGKGENKAGHVGGPCACVELKLVDVPEMNYLSIDKPYPRGELCLRGPNVCLGYHKDPENTKATIDSEGWLYTGDIAYIDERGAFTIIDRKKNIFKLSQGEYIAPEKLENVYVNSPLVLQIFVHGDSLRNFLVAIAVPDPEMFVPWVNKITNKNVQLGDEHELQKLMDDPEVKREFLKELDQIGKAAQLRGFEFVRAIHLTHAPFSVENELLTPTLKLKRHQASQFYKKELDRLYNEYDESQKLKAKL</sequence>
<keyword evidence="2 7" id="KW-0436">Ligase</keyword>
<keyword evidence="4 7" id="KW-0276">Fatty acid metabolism</keyword>
<evidence type="ECO:0000256" key="2">
    <source>
        <dbReference type="ARBA" id="ARBA00022598"/>
    </source>
</evidence>
<dbReference type="GO" id="GO:0005524">
    <property type="term" value="F:ATP binding"/>
    <property type="evidence" value="ECO:0007669"/>
    <property type="project" value="UniProtKB-KW"/>
</dbReference>
<dbReference type="AlphaFoldDB" id="A0A9N9AV77"/>
<comment type="function">
    <text evidence="7">Catalyzes the conversion of long-chain fatty acids to their active form acyl-CoAs for both synthesis of cellular lipids, and degradation via beta-oxidation.</text>
</comment>
<keyword evidence="7" id="KW-0443">Lipid metabolism</keyword>
<comment type="caution">
    <text evidence="9">The sequence shown here is derived from an EMBL/GenBank/DDBJ whole genome shotgun (WGS) entry which is preliminary data.</text>
</comment>
<evidence type="ECO:0000256" key="5">
    <source>
        <dbReference type="ARBA" id="ARBA00022840"/>
    </source>
</evidence>
<dbReference type="OrthoDB" id="1700726at2759"/>
<dbReference type="EC" id="6.2.1.3" evidence="6 7"/>
<evidence type="ECO:0000256" key="7">
    <source>
        <dbReference type="RuleBase" id="RU369030"/>
    </source>
</evidence>
<feature type="domain" description="AMP-dependent synthetase/ligase" evidence="8">
    <location>
        <begin position="74"/>
        <end position="495"/>
    </location>
</feature>
<dbReference type="Gene3D" id="3.40.50.12780">
    <property type="entry name" value="N-terminal domain of ligase-like"/>
    <property type="match status" value="1"/>
</dbReference>
<dbReference type="InterPro" id="IPR020845">
    <property type="entry name" value="AMP-binding_CS"/>
</dbReference>
<dbReference type="SUPFAM" id="SSF56801">
    <property type="entry name" value="Acetyl-CoA synthetase-like"/>
    <property type="match status" value="1"/>
</dbReference>
<dbReference type="GO" id="GO:0005783">
    <property type="term" value="C:endoplasmic reticulum"/>
    <property type="evidence" value="ECO:0007669"/>
    <property type="project" value="TreeGrafter"/>
</dbReference>
<proteinExistence type="inferred from homology"/>
<dbReference type="InterPro" id="IPR045311">
    <property type="entry name" value="LC-FACS_euk"/>
</dbReference>
<name>A0A9N9AV77_9GLOM</name>
<comment type="similarity">
    <text evidence="1 7">Belongs to the ATP-dependent AMP-binding enzyme family.</text>
</comment>
<comment type="catalytic activity">
    <reaction evidence="7">
        <text>a long-chain fatty acid + ATP + CoA = a long-chain fatty acyl-CoA + AMP + diphosphate</text>
        <dbReference type="Rhea" id="RHEA:15421"/>
        <dbReference type="ChEBI" id="CHEBI:30616"/>
        <dbReference type="ChEBI" id="CHEBI:33019"/>
        <dbReference type="ChEBI" id="CHEBI:57287"/>
        <dbReference type="ChEBI" id="CHEBI:57560"/>
        <dbReference type="ChEBI" id="CHEBI:83139"/>
        <dbReference type="ChEBI" id="CHEBI:456215"/>
        <dbReference type="EC" id="6.2.1.3"/>
    </reaction>
</comment>
<dbReference type="PROSITE" id="PS00455">
    <property type="entry name" value="AMP_BINDING"/>
    <property type="match status" value="1"/>
</dbReference>
<dbReference type="EMBL" id="CAJVPI010000487">
    <property type="protein sequence ID" value="CAG8541333.1"/>
    <property type="molecule type" value="Genomic_DNA"/>
</dbReference>
<evidence type="ECO:0000256" key="4">
    <source>
        <dbReference type="ARBA" id="ARBA00022832"/>
    </source>
</evidence>
<keyword evidence="3 7" id="KW-0547">Nucleotide-binding</keyword>
<evidence type="ECO:0000259" key="8">
    <source>
        <dbReference type="Pfam" id="PF00501"/>
    </source>
</evidence>
<evidence type="ECO:0000313" key="10">
    <source>
        <dbReference type="Proteomes" id="UP000789739"/>
    </source>
</evidence>
<dbReference type="GO" id="GO:0016020">
    <property type="term" value="C:membrane"/>
    <property type="evidence" value="ECO:0007669"/>
    <property type="project" value="TreeGrafter"/>
</dbReference>
<dbReference type="InterPro" id="IPR000873">
    <property type="entry name" value="AMP-dep_synth/lig_dom"/>
</dbReference>
<dbReference type="Proteomes" id="UP000789739">
    <property type="component" value="Unassembled WGS sequence"/>
</dbReference>
<accession>A0A9N9AV77</accession>
<reference evidence="9" key="1">
    <citation type="submission" date="2021-06" db="EMBL/GenBank/DDBJ databases">
        <authorList>
            <person name="Kallberg Y."/>
            <person name="Tangrot J."/>
            <person name="Rosling A."/>
        </authorList>
    </citation>
    <scope>NUCLEOTIDE SEQUENCE</scope>
    <source>
        <strain evidence="9">BR232B</strain>
    </source>
</reference>
<evidence type="ECO:0000256" key="6">
    <source>
        <dbReference type="ARBA" id="ARBA00026121"/>
    </source>
</evidence>
<evidence type="ECO:0000256" key="1">
    <source>
        <dbReference type="ARBA" id="ARBA00006432"/>
    </source>
</evidence>
<evidence type="ECO:0000313" key="9">
    <source>
        <dbReference type="EMBL" id="CAG8541333.1"/>
    </source>
</evidence>